<comment type="caution">
    <text evidence="1">The sequence shown here is derived from an EMBL/GenBank/DDBJ whole genome shotgun (WGS) entry which is preliminary data.</text>
</comment>
<dbReference type="EMBL" id="QPFP01000238">
    <property type="protein sequence ID" value="TEB18668.1"/>
    <property type="molecule type" value="Genomic_DNA"/>
</dbReference>
<keyword evidence="2" id="KW-1185">Reference proteome</keyword>
<organism evidence="1 2">
    <name type="scientific">Coprinellus micaceus</name>
    <name type="common">Glistening ink-cap mushroom</name>
    <name type="synonym">Coprinus micaceus</name>
    <dbReference type="NCBI Taxonomy" id="71717"/>
    <lineage>
        <taxon>Eukaryota</taxon>
        <taxon>Fungi</taxon>
        <taxon>Dikarya</taxon>
        <taxon>Basidiomycota</taxon>
        <taxon>Agaricomycotina</taxon>
        <taxon>Agaricomycetes</taxon>
        <taxon>Agaricomycetidae</taxon>
        <taxon>Agaricales</taxon>
        <taxon>Agaricineae</taxon>
        <taxon>Psathyrellaceae</taxon>
        <taxon>Coprinellus</taxon>
    </lineage>
</organism>
<evidence type="ECO:0000313" key="1">
    <source>
        <dbReference type="EMBL" id="TEB18668.1"/>
    </source>
</evidence>
<gene>
    <name evidence="1" type="ORF">FA13DRAFT_1719694</name>
</gene>
<evidence type="ECO:0000313" key="2">
    <source>
        <dbReference type="Proteomes" id="UP000298030"/>
    </source>
</evidence>
<protein>
    <submittedName>
        <fullName evidence="1">Uncharacterized protein</fullName>
    </submittedName>
</protein>
<sequence>MVGWIPPAELRLERYYHFLQRIQNAQSATGPGDTAFLLHYDARSADLLPYAWPALGSARVAPNVLDWHRHTHFYMGPPVCLVQRVEQPGTPECLGQYAATCAKQRCGYYGDTAETVKRAGLRQIEVLRDESNTGLRGTRHLLRREDPERFWQLEDEIEKLLTKGLPGTKFWDLFMQCAKCNYVMPAHHFPYYHECAAIVIRGYEITAFKRSYRSTVLTDKDENDSNMAVEPVEEVLGDDSDDDLPTLEIFGLPPKRRSFNPVISNGETRVSFFWVPPRRRNFSDDGLNDEQNSKPLRRWAVKLTCIEKGINGNGHIHTASHVVAVLQLIEPTTTPRKGCGIAMKSVGGALNGQPRFVKIIHELPDFFFHLVLIDGPSVAPERTCGGWDI</sequence>
<accession>A0A4Y7SAN1</accession>
<dbReference type="OrthoDB" id="3048394at2759"/>
<proteinExistence type="predicted"/>
<reference evidence="1 2" key="1">
    <citation type="journal article" date="2019" name="Nat. Ecol. Evol.">
        <title>Megaphylogeny resolves global patterns of mushroom evolution.</title>
        <authorList>
            <person name="Varga T."/>
            <person name="Krizsan K."/>
            <person name="Foldi C."/>
            <person name="Dima B."/>
            <person name="Sanchez-Garcia M."/>
            <person name="Sanchez-Ramirez S."/>
            <person name="Szollosi G.J."/>
            <person name="Szarkandi J.G."/>
            <person name="Papp V."/>
            <person name="Albert L."/>
            <person name="Andreopoulos W."/>
            <person name="Angelini C."/>
            <person name="Antonin V."/>
            <person name="Barry K.W."/>
            <person name="Bougher N.L."/>
            <person name="Buchanan P."/>
            <person name="Buyck B."/>
            <person name="Bense V."/>
            <person name="Catcheside P."/>
            <person name="Chovatia M."/>
            <person name="Cooper J."/>
            <person name="Damon W."/>
            <person name="Desjardin D."/>
            <person name="Finy P."/>
            <person name="Geml J."/>
            <person name="Haridas S."/>
            <person name="Hughes K."/>
            <person name="Justo A."/>
            <person name="Karasinski D."/>
            <person name="Kautmanova I."/>
            <person name="Kiss B."/>
            <person name="Kocsube S."/>
            <person name="Kotiranta H."/>
            <person name="LaButti K.M."/>
            <person name="Lechner B.E."/>
            <person name="Liimatainen K."/>
            <person name="Lipzen A."/>
            <person name="Lukacs Z."/>
            <person name="Mihaltcheva S."/>
            <person name="Morgado L.N."/>
            <person name="Niskanen T."/>
            <person name="Noordeloos M.E."/>
            <person name="Ohm R.A."/>
            <person name="Ortiz-Santana B."/>
            <person name="Ovrebo C."/>
            <person name="Racz N."/>
            <person name="Riley R."/>
            <person name="Savchenko A."/>
            <person name="Shiryaev A."/>
            <person name="Soop K."/>
            <person name="Spirin V."/>
            <person name="Szebenyi C."/>
            <person name="Tomsovsky M."/>
            <person name="Tulloss R.E."/>
            <person name="Uehling J."/>
            <person name="Grigoriev I.V."/>
            <person name="Vagvolgyi C."/>
            <person name="Papp T."/>
            <person name="Martin F.M."/>
            <person name="Miettinen O."/>
            <person name="Hibbett D.S."/>
            <person name="Nagy L.G."/>
        </authorList>
    </citation>
    <scope>NUCLEOTIDE SEQUENCE [LARGE SCALE GENOMIC DNA]</scope>
    <source>
        <strain evidence="1 2">FP101781</strain>
    </source>
</reference>
<dbReference type="Proteomes" id="UP000298030">
    <property type="component" value="Unassembled WGS sequence"/>
</dbReference>
<name>A0A4Y7SAN1_COPMI</name>
<dbReference type="AlphaFoldDB" id="A0A4Y7SAN1"/>